<dbReference type="InterPro" id="IPR003444">
    <property type="entry name" value="MraZ"/>
</dbReference>
<dbReference type="PANTHER" id="PTHR34701:SF1">
    <property type="entry name" value="TRANSCRIPTIONAL REGULATOR MRAZ"/>
    <property type="match status" value="1"/>
</dbReference>
<keyword evidence="6" id="KW-0804">Transcription</keyword>
<evidence type="ECO:0000256" key="5">
    <source>
        <dbReference type="ARBA" id="ARBA00023125"/>
    </source>
</evidence>
<evidence type="ECO:0000256" key="3">
    <source>
        <dbReference type="ARBA" id="ARBA00022737"/>
    </source>
</evidence>
<keyword evidence="3" id="KW-0677">Repeat</keyword>
<feature type="non-terminal residue" evidence="8">
    <location>
        <position position="1"/>
    </location>
</feature>
<evidence type="ECO:0000313" key="8">
    <source>
        <dbReference type="EMBL" id="ETJ42330.1"/>
    </source>
</evidence>
<sequence>FMGEYNHTIDTKGRMIIPAKIREQLGEVCIVTKGLDNCLAIYTEEAWKKISTALQLQSSTKASVRALKRFVFG</sequence>
<dbReference type="InterPro" id="IPR035642">
    <property type="entry name" value="MraZ_N"/>
</dbReference>
<keyword evidence="2" id="KW-0963">Cytoplasm</keyword>
<dbReference type="InterPro" id="IPR007159">
    <property type="entry name" value="SpoVT-AbrB_dom"/>
</dbReference>
<dbReference type="EMBL" id="AZMM01003704">
    <property type="protein sequence ID" value="ETJ42330.1"/>
    <property type="molecule type" value="Genomic_DNA"/>
</dbReference>
<evidence type="ECO:0000259" key="7">
    <source>
        <dbReference type="PROSITE" id="PS51740"/>
    </source>
</evidence>
<evidence type="ECO:0000256" key="6">
    <source>
        <dbReference type="ARBA" id="ARBA00023163"/>
    </source>
</evidence>
<evidence type="ECO:0000256" key="1">
    <source>
        <dbReference type="ARBA" id="ARBA00013860"/>
    </source>
</evidence>
<dbReference type="InterPro" id="IPR037914">
    <property type="entry name" value="SpoVT-AbrB_sf"/>
</dbReference>
<evidence type="ECO:0000256" key="4">
    <source>
        <dbReference type="ARBA" id="ARBA00023015"/>
    </source>
</evidence>
<proteinExistence type="inferred from homology"/>
<feature type="non-terminal residue" evidence="8">
    <location>
        <position position="73"/>
    </location>
</feature>
<dbReference type="PANTHER" id="PTHR34701">
    <property type="entry name" value="TRANSCRIPTIONAL REGULATOR MRAZ"/>
    <property type="match status" value="1"/>
</dbReference>
<dbReference type="Pfam" id="PF02381">
    <property type="entry name" value="MraZ"/>
    <property type="match status" value="1"/>
</dbReference>
<evidence type="ECO:0000256" key="2">
    <source>
        <dbReference type="ARBA" id="ARBA00022490"/>
    </source>
</evidence>
<dbReference type="InterPro" id="IPR038619">
    <property type="entry name" value="MraZ_sf"/>
</dbReference>
<dbReference type="GO" id="GO:0000976">
    <property type="term" value="F:transcription cis-regulatory region binding"/>
    <property type="evidence" value="ECO:0007669"/>
    <property type="project" value="TreeGrafter"/>
</dbReference>
<gene>
    <name evidence="8" type="ORF">Q604_UNBC03704G0001</name>
</gene>
<dbReference type="GO" id="GO:0003700">
    <property type="term" value="F:DNA-binding transcription factor activity"/>
    <property type="evidence" value="ECO:0007669"/>
    <property type="project" value="InterPro"/>
</dbReference>
<name>W1YKU1_9ZZZZ</name>
<protein>
    <recommendedName>
        <fullName evidence="1">Transcriptional regulator MraZ</fullName>
    </recommendedName>
</protein>
<comment type="caution">
    <text evidence="8">The sequence shown here is derived from an EMBL/GenBank/DDBJ whole genome shotgun (WGS) entry which is preliminary data.</text>
</comment>
<accession>W1YKU1</accession>
<keyword evidence="4" id="KW-0805">Transcription regulation</keyword>
<reference evidence="8" key="1">
    <citation type="submission" date="2013-12" db="EMBL/GenBank/DDBJ databases">
        <title>A Varibaculum cambriense genome reconstructed from a premature infant gut community with otherwise low bacterial novelty that shifts toward anaerobic metabolism during the third week of life.</title>
        <authorList>
            <person name="Brown C.T."/>
            <person name="Sharon I."/>
            <person name="Thomas B.C."/>
            <person name="Castelle C.J."/>
            <person name="Morowitz M.J."/>
            <person name="Banfield J.F."/>
        </authorList>
    </citation>
    <scope>NUCLEOTIDE SEQUENCE</scope>
</reference>
<dbReference type="Gene3D" id="3.40.1550.20">
    <property type="entry name" value="Transcriptional regulator MraZ domain"/>
    <property type="match status" value="1"/>
</dbReference>
<feature type="domain" description="SpoVT-AbrB" evidence="7">
    <location>
        <begin position="4"/>
        <end position="46"/>
    </location>
</feature>
<dbReference type="HAMAP" id="MF_01008">
    <property type="entry name" value="MraZ"/>
    <property type="match status" value="1"/>
</dbReference>
<organism evidence="8">
    <name type="scientific">human gut metagenome</name>
    <dbReference type="NCBI Taxonomy" id="408170"/>
    <lineage>
        <taxon>unclassified sequences</taxon>
        <taxon>metagenomes</taxon>
        <taxon>organismal metagenomes</taxon>
    </lineage>
</organism>
<keyword evidence="5" id="KW-0238">DNA-binding</keyword>
<dbReference type="SUPFAM" id="SSF89447">
    <property type="entry name" value="AbrB/MazE/MraZ-like"/>
    <property type="match status" value="1"/>
</dbReference>
<dbReference type="InterPro" id="IPR020603">
    <property type="entry name" value="MraZ_dom"/>
</dbReference>
<dbReference type="AlphaFoldDB" id="W1YKU1"/>
<dbReference type="CDD" id="cd16320">
    <property type="entry name" value="MraZ_N"/>
    <property type="match status" value="1"/>
</dbReference>
<dbReference type="GO" id="GO:2000143">
    <property type="term" value="P:negative regulation of DNA-templated transcription initiation"/>
    <property type="evidence" value="ECO:0007669"/>
    <property type="project" value="TreeGrafter"/>
</dbReference>
<dbReference type="PROSITE" id="PS51740">
    <property type="entry name" value="SPOVT_ABRB"/>
    <property type="match status" value="1"/>
</dbReference>